<evidence type="ECO:0000313" key="1">
    <source>
        <dbReference type="EMBL" id="PBK71959.1"/>
    </source>
</evidence>
<organism evidence="1 2">
    <name type="scientific">Armillaria solidipes</name>
    <dbReference type="NCBI Taxonomy" id="1076256"/>
    <lineage>
        <taxon>Eukaryota</taxon>
        <taxon>Fungi</taxon>
        <taxon>Dikarya</taxon>
        <taxon>Basidiomycota</taxon>
        <taxon>Agaricomycotina</taxon>
        <taxon>Agaricomycetes</taxon>
        <taxon>Agaricomycetidae</taxon>
        <taxon>Agaricales</taxon>
        <taxon>Marasmiineae</taxon>
        <taxon>Physalacriaceae</taxon>
        <taxon>Armillaria</taxon>
    </lineage>
</organism>
<accession>A0A2H3BM65</accession>
<dbReference type="Proteomes" id="UP000218334">
    <property type="component" value="Unassembled WGS sequence"/>
</dbReference>
<dbReference type="AlphaFoldDB" id="A0A2H3BM65"/>
<name>A0A2H3BM65_9AGAR</name>
<evidence type="ECO:0000313" key="2">
    <source>
        <dbReference type="Proteomes" id="UP000218334"/>
    </source>
</evidence>
<sequence length="298" mass="33803">MHPLDHTDSSSKVLTLVGLPEAETVSSSITYVHWAHLPEWIKKVLGEDWRAEDSGYVSVTEATTHASWWLERKRAKKSTYKPAIKIDVYVQSHTDADGVLDLAASKQATRRCLAGIITSTSRDIKEVWTRGKLYEFGECSVQYIRGGRFVVVAGPAIIDIWRDMERTVEHFEDCALKLLEHTIRRDSPALTAPVIMRGSLLSMQHHEDERPNKILVQSVDRRFSLYFQLDKPIAAANATTEGWAFLFNKYVQEVAEDSVTVRLMFMVQKMGSHVVKVHFADSETLVSRTQTVEVEVVE</sequence>
<reference evidence="2" key="1">
    <citation type="journal article" date="2017" name="Nat. Ecol. Evol.">
        <title>Genome expansion and lineage-specific genetic innovations in the forest pathogenic fungi Armillaria.</title>
        <authorList>
            <person name="Sipos G."/>
            <person name="Prasanna A.N."/>
            <person name="Walter M.C."/>
            <person name="O'Connor E."/>
            <person name="Balint B."/>
            <person name="Krizsan K."/>
            <person name="Kiss B."/>
            <person name="Hess J."/>
            <person name="Varga T."/>
            <person name="Slot J."/>
            <person name="Riley R."/>
            <person name="Boka B."/>
            <person name="Rigling D."/>
            <person name="Barry K."/>
            <person name="Lee J."/>
            <person name="Mihaltcheva S."/>
            <person name="LaButti K."/>
            <person name="Lipzen A."/>
            <person name="Waldron R."/>
            <person name="Moloney N.M."/>
            <person name="Sperisen C."/>
            <person name="Kredics L."/>
            <person name="Vagvoelgyi C."/>
            <person name="Patrignani A."/>
            <person name="Fitzpatrick D."/>
            <person name="Nagy I."/>
            <person name="Doyle S."/>
            <person name="Anderson J.B."/>
            <person name="Grigoriev I.V."/>
            <person name="Gueldener U."/>
            <person name="Muensterkoetter M."/>
            <person name="Nagy L.G."/>
        </authorList>
    </citation>
    <scope>NUCLEOTIDE SEQUENCE [LARGE SCALE GENOMIC DNA]</scope>
    <source>
        <strain evidence="2">28-4</strain>
    </source>
</reference>
<proteinExistence type="predicted"/>
<dbReference type="EMBL" id="KZ293423">
    <property type="protein sequence ID" value="PBK71959.1"/>
    <property type="molecule type" value="Genomic_DNA"/>
</dbReference>
<keyword evidence="2" id="KW-1185">Reference proteome</keyword>
<gene>
    <name evidence="1" type="ORF">ARMSODRAFT_796387</name>
</gene>
<protein>
    <submittedName>
        <fullName evidence="1">Uncharacterized protein</fullName>
    </submittedName>
</protein>